<gene>
    <name evidence="6" type="ORF">C7476_11252</name>
</gene>
<evidence type="ECO:0000313" key="6">
    <source>
        <dbReference type="EMBL" id="RCW80896.1"/>
    </source>
</evidence>
<keyword evidence="2 4" id="KW-0442">Lipid degradation</keyword>
<keyword evidence="7" id="KW-1185">Reference proteome</keyword>
<dbReference type="InterPro" id="IPR002641">
    <property type="entry name" value="PNPLA_dom"/>
</dbReference>
<feature type="domain" description="PNPLA" evidence="5">
    <location>
        <begin position="17"/>
        <end position="199"/>
    </location>
</feature>
<dbReference type="AlphaFoldDB" id="A0A368YNM9"/>
<name>A0A368YNM9_9HYPH</name>
<dbReference type="GO" id="GO:0006631">
    <property type="term" value="P:fatty acid metabolic process"/>
    <property type="evidence" value="ECO:0007669"/>
    <property type="project" value="TreeGrafter"/>
</dbReference>
<dbReference type="GO" id="GO:0016042">
    <property type="term" value="P:lipid catabolic process"/>
    <property type="evidence" value="ECO:0007669"/>
    <property type="project" value="UniProtKB-UniRule"/>
</dbReference>
<accession>A0A368YNM9</accession>
<dbReference type="PANTHER" id="PTHR24185:SF1">
    <property type="entry name" value="CALCIUM-INDEPENDENT PHOSPHOLIPASE A2-GAMMA"/>
    <property type="match status" value="1"/>
</dbReference>
<comment type="caution">
    <text evidence="6">The sequence shown here is derived from an EMBL/GenBank/DDBJ whole genome shotgun (WGS) entry which is preliminary data.</text>
</comment>
<dbReference type="GO" id="GO:0004620">
    <property type="term" value="F:phospholipase activity"/>
    <property type="evidence" value="ECO:0007669"/>
    <property type="project" value="TreeGrafter"/>
</dbReference>
<proteinExistence type="predicted"/>
<dbReference type="Proteomes" id="UP000253324">
    <property type="component" value="Unassembled WGS sequence"/>
</dbReference>
<keyword evidence="1 4" id="KW-0378">Hydrolase</keyword>
<feature type="short sequence motif" description="GXGXXG" evidence="4">
    <location>
        <begin position="21"/>
        <end position="26"/>
    </location>
</feature>
<feature type="short sequence motif" description="GXSXG" evidence="4">
    <location>
        <begin position="54"/>
        <end position="58"/>
    </location>
</feature>
<feature type="short sequence motif" description="DGA/G" evidence="4">
    <location>
        <begin position="186"/>
        <end position="188"/>
    </location>
</feature>
<dbReference type="GO" id="GO:0016020">
    <property type="term" value="C:membrane"/>
    <property type="evidence" value="ECO:0007669"/>
    <property type="project" value="TreeGrafter"/>
</dbReference>
<evidence type="ECO:0000256" key="4">
    <source>
        <dbReference type="PROSITE-ProRule" id="PRU01161"/>
    </source>
</evidence>
<dbReference type="CDD" id="cd07199">
    <property type="entry name" value="Pat17_PNPLA8_PNPLA9_like"/>
    <property type="match status" value="1"/>
</dbReference>
<keyword evidence="3 4" id="KW-0443">Lipid metabolism</keyword>
<evidence type="ECO:0000256" key="1">
    <source>
        <dbReference type="ARBA" id="ARBA00022801"/>
    </source>
</evidence>
<organism evidence="6 7">
    <name type="scientific">Phyllobacterium bourgognense</name>
    <dbReference type="NCBI Taxonomy" id="314236"/>
    <lineage>
        <taxon>Bacteria</taxon>
        <taxon>Pseudomonadati</taxon>
        <taxon>Pseudomonadota</taxon>
        <taxon>Alphaproteobacteria</taxon>
        <taxon>Hyphomicrobiales</taxon>
        <taxon>Phyllobacteriaceae</taxon>
        <taxon>Phyllobacterium</taxon>
    </lineage>
</organism>
<feature type="active site" description="Proton acceptor" evidence="4">
    <location>
        <position position="186"/>
    </location>
</feature>
<dbReference type="PROSITE" id="PS51635">
    <property type="entry name" value="PNPLA"/>
    <property type="match status" value="1"/>
</dbReference>
<dbReference type="SUPFAM" id="SSF52151">
    <property type="entry name" value="FabD/lysophospholipase-like"/>
    <property type="match status" value="1"/>
</dbReference>
<dbReference type="Gene3D" id="3.40.1090.10">
    <property type="entry name" value="Cytosolic phospholipase A2 catalytic domain"/>
    <property type="match status" value="1"/>
</dbReference>
<dbReference type="EMBL" id="QPJM01000012">
    <property type="protein sequence ID" value="RCW80896.1"/>
    <property type="molecule type" value="Genomic_DNA"/>
</dbReference>
<dbReference type="Pfam" id="PF01734">
    <property type="entry name" value="Patatin"/>
    <property type="match status" value="1"/>
</dbReference>
<evidence type="ECO:0000313" key="7">
    <source>
        <dbReference type="Proteomes" id="UP000253324"/>
    </source>
</evidence>
<dbReference type="PANTHER" id="PTHR24185">
    <property type="entry name" value="CALCIUM-INDEPENDENT PHOSPHOLIPASE A2-GAMMA"/>
    <property type="match status" value="1"/>
</dbReference>
<evidence type="ECO:0000259" key="5">
    <source>
        <dbReference type="PROSITE" id="PS51635"/>
    </source>
</evidence>
<dbReference type="InterPro" id="IPR016035">
    <property type="entry name" value="Acyl_Trfase/lysoPLipase"/>
</dbReference>
<evidence type="ECO:0000256" key="2">
    <source>
        <dbReference type="ARBA" id="ARBA00022963"/>
    </source>
</evidence>
<protein>
    <submittedName>
        <fullName evidence="6">Patatin-like phospholipase</fullName>
    </submittedName>
</protein>
<feature type="active site" description="Nucleophile" evidence="4">
    <location>
        <position position="56"/>
    </location>
</feature>
<sequence length="323" mass="35836">MTGQPKVKPHGKPFRILTLDGGGSKGIYTVGVLNELEAHLSNGPLANSFDLIYGTSTGAIIAALVALGETADEITRLYFEIIPCVMRSNTASERTLSLQKHSERIFGERKFDSFRTKVGIVSTNYHFSRPTIFKSHAAQAFSMQKSFKPGFGCTISEAVLASTAALPFFLKRDVLLENQGPTALIDGGFVANNPTLYAITDAVGALKVPVEHLHILSIGVGQYVQADPKMSWFERKKLNFLKKNFPVDILEKTLDASAMSTEILVRFIFENLKYVRINDSYIDNGFATNLLEHDREKLQRMYQLGRTSFGRQQSAIEILLDAH</sequence>
<evidence type="ECO:0000256" key="3">
    <source>
        <dbReference type="ARBA" id="ARBA00023098"/>
    </source>
</evidence>
<reference evidence="6 7" key="1">
    <citation type="submission" date="2018-07" db="EMBL/GenBank/DDBJ databases">
        <title>Genomic Encyclopedia of Type Strains, Phase III (KMG-III): the genomes of soil and plant-associated and newly described type strains.</title>
        <authorList>
            <person name="Whitman W."/>
        </authorList>
    </citation>
    <scope>NUCLEOTIDE SEQUENCE [LARGE SCALE GENOMIC DNA]</scope>
    <source>
        <strain evidence="6 7">31-25a</strain>
    </source>
</reference>